<evidence type="ECO:0000256" key="2">
    <source>
        <dbReference type="SAM" id="Phobius"/>
    </source>
</evidence>
<name>A0A8H4PJQ2_9HYPO</name>
<protein>
    <submittedName>
        <fullName evidence="4">Uncharacterized protein</fullName>
    </submittedName>
</protein>
<evidence type="ECO:0000313" key="4">
    <source>
        <dbReference type="EMBL" id="KAF4465617.1"/>
    </source>
</evidence>
<sequence length="642" mass="68640">MAPIKYSPSITLLFLLPKIYAAGSCYYPDGSLSQSDVPCNSGTEASACCAPQYKCLDNGLCQATLELIDGAGASEYARGSCTDQNWKSEDCLDRCIPENPSGGADVNRCAGYTNRFYCRSPGLNGTACNSTENYFSFSGDPSAITTILPSESIVPEPAVTSDTKKQETTTASPALETETESASGSTSGSKAAVIGGAVGGAVGGVLLVALFVFWCVQYHVRKAMRNKQDVYDEIQRHNAVEAPTSGRRIKFHLDPDAHVSCRSLHQQRGCTRFPGFDWQGSESGQAQSLPGISCWDYHGTGAGTRGAIVAEKTMARLRLAMSSNSRGVPALERIVGHRSGNLKYGLIKHLDLVHPRAAVIRLPESKNWYKDEEKSLGNIAHQALQHFTLGFLLSSLLQLSLLSSESIIFSLTMALVKIAVFASLMGTGLAQFARATPPYWPDGCRSLDVKPEVRDLPPVDLAGLGLLGGVTKGQTVYYPCVLVGEPCSTFMDCSRPPKSECYKDIQDRNRVFNGRASCIDGYCRVVSNKKDSLCDCLSGCDLKDFDRDLSCINGKCQAAECAPCGEQQNNRACCAPGVRGHDGRCFCGTGAGEGCSTNPSKCDSGANNDTCCGRGTDNEGKCCASGSCNGQCKHQPKKRSLD</sequence>
<feature type="region of interest" description="Disordered" evidence="1">
    <location>
        <begin position="155"/>
        <end position="189"/>
    </location>
</feature>
<dbReference type="AlphaFoldDB" id="A0A8H4PJQ2"/>
<gene>
    <name evidence="4" type="ORF">FALBO_7543</name>
</gene>
<feature type="signal peptide" evidence="3">
    <location>
        <begin position="1"/>
        <end position="21"/>
    </location>
</feature>
<feature type="transmembrane region" description="Helical" evidence="2">
    <location>
        <begin position="407"/>
        <end position="430"/>
    </location>
</feature>
<dbReference type="OrthoDB" id="4967529at2759"/>
<keyword evidence="3" id="KW-0732">Signal</keyword>
<keyword evidence="2" id="KW-1133">Transmembrane helix</keyword>
<feature type="chain" id="PRO_5034447699" evidence="3">
    <location>
        <begin position="22"/>
        <end position="642"/>
    </location>
</feature>
<accession>A0A8H4PJQ2</accession>
<evidence type="ECO:0000256" key="1">
    <source>
        <dbReference type="SAM" id="MobiDB-lite"/>
    </source>
</evidence>
<dbReference type="Proteomes" id="UP000554235">
    <property type="component" value="Unassembled WGS sequence"/>
</dbReference>
<feature type="compositionally biased region" description="Low complexity" evidence="1">
    <location>
        <begin position="180"/>
        <end position="189"/>
    </location>
</feature>
<keyword evidence="5" id="KW-1185">Reference proteome</keyword>
<keyword evidence="2" id="KW-0472">Membrane</keyword>
<keyword evidence="2" id="KW-0812">Transmembrane</keyword>
<reference evidence="4 5" key="1">
    <citation type="submission" date="2020-01" db="EMBL/GenBank/DDBJ databases">
        <title>Identification and distribution of gene clusters putatively required for synthesis of sphingolipid metabolism inhibitors in phylogenetically diverse species of the filamentous fungus Fusarium.</title>
        <authorList>
            <person name="Kim H.-S."/>
            <person name="Busman M."/>
            <person name="Brown D.W."/>
            <person name="Divon H."/>
            <person name="Uhlig S."/>
            <person name="Proctor R.H."/>
        </authorList>
    </citation>
    <scope>NUCLEOTIDE SEQUENCE [LARGE SCALE GENOMIC DNA]</scope>
    <source>
        <strain evidence="4 5">NRRL 20459</strain>
    </source>
</reference>
<dbReference type="EMBL" id="JAADYS010001009">
    <property type="protein sequence ID" value="KAF4465617.1"/>
    <property type="molecule type" value="Genomic_DNA"/>
</dbReference>
<organism evidence="4 5">
    <name type="scientific">Fusarium albosuccineum</name>
    <dbReference type="NCBI Taxonomy" id="1237068"/>
    <lineage>
        <taxon>Eukaryota</taxon>
        <taxon>Fungi</taxon>
        <taxon>Dikarya</taxon>
        <taxon>Ascomycota</taxon>
        <taxon>Pezizomycotina</taxon>
        <taxon>Sordariomycetes</taxon>
        <taxon>Hypocreomycetidae</taxon>
        <taxon>Hypocreales</taxon>
        <taxon>Nectriaceae</taxon>
        <taxon>Fusarium</taxon>
        <taxon>Fusarium decemcellulare species complex</taxon>
    </lineage>
</organism>
<comment type="caution">
    <text evidence="4">The sequence shown here is derived from an EMBL/GenBank/DDBJ whole genome shotgun (WGS) entry which is preliminary data.</text>
</comment>
<evidence type="ECO:0000256" key="3">
    <source>
        <dbReference type="SAM" id="SignalP"/>
    </source>
</evidence>
<feature type="transmembrane region" description="Helical" evidence="2">
    <location>
        <begin position="191"/>
        <end position="216"/>
    </location>
</feature>
<evidence type="ECO:0000313" key="5">
    <source>
        <dbReference type="Proteomes" id="UP000554235"/>
    </source>
</evidence>
<proteinExistence type="predicted"/>